<gene>
    <name evidence="2" type="ORF">KMW28_27220</name>
</gene>
<sequence>MKNLIILFIAPIVLFSCGSDSEPEPATGVVYANTAPTQRDDRTEDKCFDRQGNRIECPKNDSNPYFDRSGTYQNGENNTNNVDNNTQDEVVTPILSDTLVNYRDRLQHYQLQLHEDGTFYLLKESGHASGDYYYQFELEGTYIRDNGVYLITPIKLLSARRWDLSTGISTNISQGVERPFTAIPSSNTLDEFRELHNAQDLNLEVE</sequence>
<keyword evidence="3" id="KW-1185">Reference proteome</keyword>
<dbReference type="RefSeq" id="WP_169665484.1">
    <property type="nucleotide sequence ID" value="NZ_CP076133.1"/>
</dbReference>
<evidence type="ECO:0000256" key="1">
    <source>
        <dbReference type="SAM" id="MobiDB-lite"/>
    </source>
</evidence>
<dbReference type="EMBL" id="CP076133">
    <property type="protein sequence ID" value="QWG04592.1"/>
    <property type="molecule type" value="Genomic_DNA"/>
</dbReference>
<dbReference type="AlphaFoldDB" id="A0AAX1NBL9"/>
<feature type="compositionally biased region" description="Low complexity" evidence="1">
    <location>
        <begin position="73"/>
        <end position="86"/>
    </location>
</feature>
<name>A0AAX1NBL9_9BACT</name>
<evidence type="ECO:0000313" key="2">
    <source>
        <dbReference type="EMBL" id="QWG04592.1"/>
    </source>
</evidence>
<reference evidence="2 3" key="1">
    <citation type="submission" date="2021-05" db="EMBL/GenBank/DDBJ databases">
        <title>Comparative genomic studies on the polysaccharide-degrading batcterial strains of the Flammeovirga genus.</title>
        <authorList>
            <person name="Zewei F."/>
            <person name="Zheng Z."/>
            <person name="Yu L."/>
            <person name="Ruyue G."/>
            <person name="Yanhong M."/>
            <person name="Yuanyuan C."/>
            <person name="Jingyan G."/>
            <person name="Wenjun H."/>
        </authorList>
    </citation>
    <scope>NUCLEOTIDE SEQUENCE [LARGE SCALE GENOMIC DNA]</scope>
    <source>
        <strain evidence="2 3">NBRC:100898</strain>
    </source>
</reference>
<accession>A0AAX1NBL9</accession>
<evidence type="ECO:0008006" key="4">
    <source>
        <dbReference type="Google" id="ProtNLM"/>
    </source>
</evidence>
<proteinExistence type="predicted"/>
<dbReference type="Proteomes" id="UP000678679">
    <property type="component" value="Chromosome 2"/>
</dbReference>
<protein>
    <recommendedName>
        <fullName evidence="4">Lipoprotein</fullName>
    </recommendedName>
</protein>
<dbReference type="PROSITE" id="PS51257">
    <property type="entry name" value="PROKAR_LIPOPROTEIN"/>
    <property type="match status" value="1"/>
</dbReference>
<dbReference type="KEGG" id="fya:KMW28_27220"/>
<feature type="region of interest" description="Disordered" evidence="1">
    <location>
        <begin position="52"/>
        <end position="86"/>
    </location>
</feature>
<evidence type="ECO:0000313" key="3">
    <source>
        <dbReference type="Proteomes" id="UP000678679"/>
    </source>
</evidence>
<organism evidence="2 3">
    <name type="scientific">Flammeovirga yaeyamensis</name>
    <dbReference type="NCBI Taxonomy" id="367791"/>
    <lineage>
        <taxon>Bacteria</taxon>
        <taxon>Pseudomonadati</taxon>
        <taxon>Bacteroidota</taxon>
        <taxon>Cytophagia</taxon>
        <taxon>Cytophagales</taxon>
        <taxon>Flammeovirgaceae</taxon>
        <taxon>Flammeovirga</taxon>
    </lineage>
</organism>